<protein>
    <submittedName>
        <fullName evidence="3">Uncharacterized protein</fullName>
    </submittedName>
</protein>
<keyword evidence="4" id="KW-1185">Reference proteome</keyword>
<organism evidence="3 4">
    <name type="scientific">Pyrocoelia pectoralis</name>
    <dbReference type="NCBI Taxonomy" id="417401"/>
    <lineage>
        <taxon>Eukaryota</taxon>
        <taxon>Metazoa</taxon>
        <taxon>Ecdysozoa</taxon>
        <taxon>Arthropoda</taxon>
        <taxon>Hexapoda</taxon>
        <taxon>Insecta</taxon>
        <taxon>Pterygota</taxon>
        <taxon>Neoptera</taxon>
        <taxon>Endopterygota</taxon>
        <taxon>Coleoptera</taxon>
        <taxon>Polyphaga</taxon>
        <taxon>Elateriformia</taxon>
        <taxon>Elateroidea</taxon>
        <taxon>Lampyridae</taxon>
        <taxon>Lampyrinae</taxon>
        <taxon>Pyrocoelia</taxon>
    </lineage>
</organism>
<proteinExistence type="predicted"/>
<sequence length="753" mass="85948">MMLERSIRMGDYELFLYILPIINNLYFSFNYYNYARWLPYYHQLLINVETTHPGLLSELKGGRFGIRRTQKSFARQPIDLVLDQMVNRDAGRTMSGITYLTNSASARMRWSTDRCIISAVTNNLFNMVGLNKTNDITNDLSNSRKKKNLESINNLSTAINNRMNPFDESLDKDWLFNISTGKAAPREVSDYLLSVEKIGKEKKEKFITDCSDDVTQFDVLPIKHVAVKNFTSAIKKKRIVIKTTVEVLNAQTNMFGQLLRIALDTKNVDMEKVLTFPLFEVPLSLCHIDGTIHKTDKSVLTKQLELSLEEHLPPPTTDIKVFDGFAIFHSMTDVPKQFGDISKSFLSIICNSPANEIHVIFDTYKSPSIKNTEHERRDAYSIQYHQMRPDNFERELRNSYFKTNLVQFLICHWGTNDVKEIIGDKTVYINHELCFKIKVEEGNVTATMCDELTCASHEEANTKIVYHICKIQKENANVVVRSSDTDVLIIMLTNMCHCATTLNIWMDFGSGNNRRFINISGIHDSIGDEACRGLAGLHAFTGSDVTPSFYRKGKTKPLKMYLNNKDFQLAFTNMAVDQENSFSVIERFTCSMYGLKNASSVNECRFFMFLKATENKNRDAVLDCASNLDAYLFPPSQSELRQQFLRASYVNSIWSNAHQKNPTLLTPEGNGWILENGNYVFQWFIGDMAPADIAEIFVEEDDVNGGEVANNIDTEDDEDESLKLPSNVFDDDDGDESDNSSYDIDSDFQMEVE</sequence>
<feature type="region of interest" description="Disordered" evidence="1">
    <location>
        <begin position="705"/>
        <end position="753"/>
    </location>
</feature>
<keyword evidence="2" id="KW-0472">Membrane</keyword>
<dbReference type="Proteomes" id="UP001329430">
    <property type="component" value="Chromosome 7"/>
</dbReference>
<feature type="transmembrane region" description="Helical" evidence="2">
    <location>
        <begin position="12"/>
        <end position="32"/>
    </location>
</feature>
<gene>
    <name evidence="3" type="ORF">RI129_010324</name>
</gene>
<dbReference type="EMBL" id="JAVRBK010000007">
    <property type="protein sequence ID" value="KAK5641777.1"/>
    <property type="molecule type" value="Genomic_DNA"/>
</dbReference>
<keyword evidence="2" id="KW-1133">Transmembrane helix</keyword>
<dbReference type="AlphaFoldDB" id="A0AAN7ZFN9"/>
<reference evidence="3 4" key="1">
    <citation type="journal article" date="2024" name="Insects">
        <title>An Improved Chromosome-Level Genome Assembly of the Firefly Pyrocoelia pectoralis.</title>
        <authorList>
            <person name="Fu X."/>
            <person name="Meyer-Rochow V.B."/>
            <person name="Ballantyne L."/>
            <person name="Zhu X."/>
        </authorList>
    </citation>
    <scope>NUCLEOTIDE SEQUENCE [LARGE SCALE GENOMIC DNA]</scope>
    <source>
        <strain evidence="3">XCY_ONT2</strain>
    </source>
</reference>
<keyword evidence="2" id="KW-0812">Transmembrane</keyword>
<evidence type="ECO:0000313" key="3">
    <source>
        <dbReference type="EMBL" id="KAK5641777.1"/>
    </source>
</evidence>
<evidence type="ECO:0000256" key="2">
    <source>
        <dbReference type="SAM" id="Phobius"/>
    </source>
</evidence>
<name>A0AAN7ZFN9_9COLE</name>
<evidence type="ECO:0000313" key="4">
    <source>
        <dbReference type="Proteomes" id="UP001329430"/>
    </source>
</evidence>
<dbReference type="PANTHER" id="PTHR46704">
    <property type="entry name" value="CXC DOMAIN-CONTAINING PROTEIN-RELATED"/>
    <property type="match status" value="1"/>
</dbReference>
<feature type="compositionally biased region" description="Acidic residues" evidence="1">
    <location>
        <begin position="729"/>
        <end position="753"/>
    </location>
</feature>
<dbReference type="PANTHER" id="PTHR46704:SF9">
    <property type="entry name" value="BHLH DOMAIN-CONTAINING PROTEIN"/>
    <property type="match status" value="1"/>
</dbReference>
<evidence type="ECO:0000256" key="1">
    <source>
        <dbReference type="SAM" id="MobiDB-lite"/>
    </source>
</evidence>
<comment type="caution">
    <text evidence="3">The sequence shown here is derived from an EMBL/GenBank/DDBJ whole genome shotgun (WGS) entry which is preliminary data.</text>
</comment>
<accession>A0AAN7ZFN9</accession>